<proteinExistence type="predicted"/>
<organism evidence="2 3">
    <name type="scientific">Bordetella pseudohinzii</name>
    <dbReference type="NCBI Taxonomy" id="1331258"/>
    <lineage>
        <taxon>Bacteria</taxon>
        <taxon>Pseudomonadati</taxon>
        <taxon>Pseudomonadota</taxon>
        <taxon>Betaproteobacteria</taxon>
        <taxon>Burkholderiales</taxon>
        <taxon>Alcaligenaceae</taxon>
        <taxon>Bordetella</taxon>
    </lineage>
</organism>
<keyword evidence="3" id="KW-1185">Reference proteome</keyword>
<protein>
    <submittedName>
        <fullName evidence="2">Uncharacterized protein</fullName>
    </submittedName>
</protein>
<evidence type="ECO:0000313" key="3">
    <source>
        <dbReference type="Proteomes" id="UP000092950"/>
    </source>
</evidence>
<dbReference type="EMBL" id="CP016440">
    <property type="protein sequence ID" value="ANY17552.1"/>
    <property type="molecule type" value="Genomic_DNA"/>
</dbReference>
<sequence length="90" mass="9611">MFGEIAEQPVHAGEIGAVDQIPALLFNADQAGMGQLLQMEGQRIPCDTELVRQHAGREARRAGDNQGAESAQPLGVGKAGERGDDLIFFH</sequence>
<feature type="compositionally biased region" description="Basic and acidic residues" evidence="1">
    <location>
        <begin position="53"/>
        <end position="63"/>
    </location>
</feature>
<gene>
    <name evidence="2" type="ORF">BBN53_17710</name>
</gene>
<feature type="compositionally biased region" description="Basic and acidic residues" evidence="1">
    <location>
        <begin position="79"/>
        <end position="90"/>
    </location>
</feature>
<accession>A0ABM6DI39</accession>
<feature type="region of interest" description="Disordered" evidence="1">
    <location>
        <begin position="53"/>
        <end position="90"/>
    </location>
</feature>
<name>A0ABM6DI39_9BORD</name>
<evidence type="ECO:0000256" key="1">
    <source>
        <dbReference type="SAM" id="MobiDB-lite"/>
    </source>
</evidence>
<reference evidence="2 3" key="1">
    <citation type="submission" date="2016-07" db="EMBL/GenBank/DDBJ databases">
        <title>Complete genome sequences of Bordetella pseudohinzii.</title>
        <authorList>
            <person name="Spilker T."/>
            <person name="Darrah R."/>
            <person name="LiPuma J.J."/>
        </authorList>
    </citation>
    <scope>NUCLEOTIDE SEQUENCE [LARGE SCALE GENOMIC DNA]</scope>
    <source>
        <strain evidence="2 3">HI4681</strain>
    </source>
</reference>
<dbReference type="Proteomes" id="UP000092950">
    <property type="component" value="Chromosome"/>
</dbReference>
<evidence type="ECO:0000313" key="2">
    <source>
        <dbReference type="EMBL" id="ANY17552.1"/>
    </source>
</evidence>